<dbReference type="EMBL" id="JACHMQ010000001">
    <property type="protein sequence ID" value="MBB6400167.1"/>
    <property type="molecule type" value="Genomic_DNA"/>
</dbReference>
<keyword evidence="2" id="KW-0812">Transmembrane</keyword>
<dbReference type="AlphaFoldDB" id="A0A7X0G667"/>
<organism evidence="3 4">
    <name type="scientific">Actinomadura coerulea</name>
    <dbReference type="NCBI Taxonomy" id="46159"/>
    <lineage>
        <taxon>Bacteria</taxon>
        <taxon>Bacillati</taxon>
        <taxon>Actinomycetota</taxon>
        <taxon>Actinomycetes</taxon>
        <taxon>Streptosporangiales</taxon>
        <taxon>Thermomonosporaceae</taxon>
        <taxon>Actinomadura</taxon>
    </lineage>
</organism>
<evidence type="ECO:0000256" key="2">
    <source>
        <dbReference type="SAM" id="Phobius"/>
    </source>
</evidence>
<reference evidence="3 4" key="1">
    <citation type="submission" date="2020-08" db="EMBL/GenBank/DDBJ databases">
        <title>Sequencing the genomes of 1000 actinobacteria strains.</title>
        <authorList>
            <person name="Klenk H.-P."/>
        </authorList>
    </citation>
    <scope>NUCLEOTIDE SEQUENCE [LARGE SCALE GENOMIC DNA]</scope>
    <source>
        <strain evidence="3 4">DSM 43675</strain>
    </source>
</reference>
<keyword evidence="4" id="KW-1185">Reference proteome</keyword>
<dbReference type="Proteomes" id="UP000546324">
    <property type="component" value="Unassembled WGS sequence"/>
</dbReference>
<name>A0A7X0G667_9ACTN</name>
<feature type="compositionally biased region" description="Low complexity" evidence="1">
    <location>
        <begin position="54"/>
        <end position="64"/>
    </location>
</feature>
<evidence type="ECO:0000256" key="1">
    <source>
        <dbReference type="SAM" id="MobiDB-lite"/>
    </source>
</evidence>
<comment type="caution">
    <text evidence="3">The sequence shown here is derived from an EMBL/GenBank/DDBJ whole genome shotgun (WGS) entry which is preliminary data.</text>
</comment>
<feature type="compositionally biased region" description="Polar residues" evidence="1">
    <location>
        <begin position="67"/>
        <end position="80"/>
    </location>
</feature>
<feature type="transmembrane region" description="Helical" evidence="2">
    <location>
        <begin position="26"/>
        <end position="48"/>
    </location>
</feature>
<protein>
    <submittedName>
        <fullName evidence="3">Uncharacterized protein</fullName>
    </submittedName>
</protein>
<gene>
    <name evidence="3" type="ORF">BKA00_007081</name>
</gene>
<proteinExistence type="predicted"/>
<feature type="compositionally biased region" description="Polar residues" evidence="1">
    <location>
        <begin position="87"/>
        <end position="97"/>
    </location>
</feature>
<evidence type="ECO:0000313" key="3">
    <source>
        <dbReference type="EMBL" id="MBB6400167.1"/>
    </source>
</evidence>
<accession>A0A7X0G667</accession>
<keyword evidence="2" id="KW-0472">Membrane</keyword>
<evidence type="ECO:0000313" key="4">
    <source>
        <dbReference type="Proteomes" id="UP000546324"/>
    </source>
</evidence>
<dbReference type="RefSeq" id="WP_185032509.1">
    <property type="nucleotide sequence ID" value="NZ_JACHMQ010000001.1"/>
</dbReference>
<sequence>MPKLTDYAREGFRRRRLFQETELPEWWNIAVWAGVGGIILMLLVSAVFDRDDSPGAAPAASQAPRYQVQTLDPRSLTASPSPGEATPTPSGSPSQVLPTGAAATNFTATAATRVPMTDGGATVVPAGALNVAAASARAIVTGDWKGIPVIGTARPSPAKPMPQGSVVRGITVVDPTKTGNSQYRFSATITHAGGGRPDVVDLLVEPDGRGYAVRAG</sequence>
<feature type="region of interest" description="Disordered" evidence="1">
    <location>
        <begin position="53"/>
        <end position="99"/>
    </location>
</feature>
<keyword evidence="2" id="KW-1133">Transmembrane helix</keyword>